<organism evidence="11 12">
    <name type="scientific">Diplogelasinospora grovesii</name>
    <dbReference type="NCBI Taxonomy" id="303347"/>
    <lineage>
        <taxon>Eukaryota</taxon>
        <taxon>Fungi</taxon>
        <taxon>Dikarya</taxon>
        <taxon>Ascomycota</taxon>
        <taxon>Pezizomycotina</taxon>
        <taxon>Sordariomycetes</taxon>
        <taxon>Sordariomycetidae</taxon>
        <taxon>Sordariales</taxon>
        <taxon>Diplogelasinosporaceae</taxon>
        <taxon>Diplogelasinospora</taxon>
    </lineage>
</organism>
<evidence type="ECO:0000256" key="9">
    <source>
        <dbReference type="SAM" id="MobiDB-lite"/>
    </source>
</evidence>
<evidence type="ECO:0000256" key="3">
    <source>
        <dbReference type="ARBA" id="ARBA00009318"/>
    </source>
</evidence>
<gene>
    <name evidence="11" type="ORF">QBC46DRAFT_253018</name>
</gene>
<evidence type="ECO:0000256" key="1">
    <source>
        <dbReference type="ARBA" id="ARBA00004123"/>
    </source>
</evidence>
<sequence length="502" mass="58404">MDDDDLQASDGGDFMQASDEEYDFEYEDDEDEDPGTVDIENKYYNAKQLKMGDPEEALEEFLGLPAMEDEKGEWGFRGLKQAIKLEFKLRRYKDAFEHYQQLLTYVKSAVTRNHSEKSIDSILNIVEKSSDAPEVAEYVEQFYSLTLECLQAIKNERLWIKTNIKLARFELQRQNYLWLTRKLRELHRLCQKEDGSDDPNKSTALMEIYALEIQMYSETSNNQQLKLLYRRALRLRAAVPHPKIQGVIRECGGKMNLSEENWAEAQVDFFEAFRNYDEAGDGRRIQMLRYLLLTTLLTKSDINPFDSREAKPYMSDERVQTMASLVNAYQRDDMDQYEIILHKSGDLLNDPYIAENMDEVTRNMRTKAVLKLIAPYTRMRLQWLANHLHMTTDEVREILCFLVQDGRVKGRIDEGNGIFTVTSAPDAARRRAIKRLKDNVKHLGKNLLKDGEGFKPPPDPPEEPVSAPSWPKAILERGNAKRKGRRLRGRMAGYRVIPRYRS</sequence>
<evidence type="ECO:0000256" key="2">
    <source>
        <dbReference type="ARBA" id="ARBA00004496"/>
    </source>
</evidence>
<protein>
    <recommendedName>
        <fullName evidence="5">COP9 signalosome complex subunit 2</fullName>
    </recommendedName>
</protein>
<comment type="subunit">
    <text evidence="4">Component of the COP9 signalosome (CSN) complex.</text>
</comment>
<dbReference type="AlphaFoldDB" id="A0AAN6NH62"/>
<feature type="region of interest" description="Disordered" evidence="9">
    <location>
        <begin position="1"/>
        <end position="36"/>
    </location>
</feature>
<comment type="caution">
    <text evidence="11">The sequence shown here is derived from an EMBL/GenBank/DDBJ whole genome shotgun (WGS) entry which is preliminary data.</text>
</comment>
<feature type="region of interest" description="Disordered" evidence="9">
    <location>
        <begin position="447"/>
        <end position="487"/>
    </location>
</feature>
<evidence type="ECO:0000256" key="4">
    <source>
        <dbReference type="ARBA" id="ARBA00011098"/>
    </source>
</evidence>
<keyword evidence="12" id="KW-1185">Reference proteome</keyword>
<dbReference type="InterPro" id="IPR050871">
    <property type="entry name" value="26S_Proteasome/COP9_Components"/>
</dbReference>
<name>A0AAN6NH62_9PEZI</name>
<dbReference type="SMART" id="SM00088">
    <property type="entry name" value="PINT"/>
    <property type="match status" value="1"/>
</dbReference>
<dbReference type="Pfam" id="PF01399">
    <property type="entry name" value="PCI"/>
    <property type="match status" value="1"/>
</dbReference>
<dbReference type="SMART" id="SM00753">
    <property type="entry name" value="PAM"/>
    <property type="match status" value="1"/>
</dbReference>
<keyword evidence="8" id="KW-0539">Nucleus</keyword>
<dbReference type="GO" id="GO:0008180">
    <property type="term" value="C:COP9 signalosome"/>
    <property type="evidence" value="ECO:0007669"/>
    <property type="project" value="UniProtKB-KW"/>
</dbReference>
<evidence type="ECO:0000256" key="6">
    <source>
        <dbReference type="ARBA" id="ARBA00022490"/>
    </source>
</evidence>
<evidence type="ECO:0000256" key="7">
    <source>
        <dbReference type="ARBA" id="ARBA00022790"/>
    </source>
</evidence>
<reference evidence="12" key="1">
    <citation type="journal article" date="2023" name="Mol. Phylogenet. Evol.">
        <title>Genome-scale phylogeny and comparative genomics of the fungal order Sordariales.</title>
        <authorList>
            <person name="Hensen N."/>
            <person name="Bonometti L."/>
            <person name="Westerberg I."/>
            <person name="Brannstrom I.O."/>
            <person name="Guillou S."/>
            <person name="Cros-Aarteil S."/>
            <person name="Calhoun S."/>
            <person name="Haridas S."/>
            <person name="Kuo A."/>
            <person name="Mondo S."/>
            <person name="Pangilinan J."/>
            <person name="Riley R."/>
            <person name="LaButti K."/>
            <person name="Andreopoulos B."/>
            <person name="Lipzen A."/>
            <person name="Chen C."/>
            <person name="Yan M."/>
            <person name="Daum C."/>
            <person name="Ng V."/>
            <person name="Clum A."/>
            <person name="Steindorff A."/>
            <person name="Ohm R.A."/>
            <person name="Martin F."/>
            <person name="Silar P."/>
            <person name="Natvig D.O."/>
            <person name="Lalanne C."/>
            <person name="Gautier V."/>
            <person name="Ament-Velasquez S.L."/>
            <person name="Kruys A."/>
            <person name="Hutchinson M.I."/>
            <person name="Powell A.J."/>
            <person name="Barry K."/>
            <person name="Miller A.N."/>
            <person name="Grigoriev I.V."/>
            <person name="Debuchy R."/>
            <person name="Gladieux P."/>
            <person name="Hiltunen Thoren M."/>
            <person name="Johannesson H."/>
        </authorList>
    </citation>
    <scope>NUCLEOTIDE SEQUENCE [LARGE SCALE GENOMIC DNA]</scope>
    <source>
        <strain evidence="12">CBS 340.73</strain>
    </source>
</reference>
<dbReference type="GO" id="GO:0005737">
    <property type="term" value="C:cytoplasm"/>
    <property type="evidence" value="ECO:0007669"/>
    <property type="project" value="UniProtKB-SubCell"/>
</dbReference>
<accession>A0AAN6NH62</accession>
<comment type="similarity">
    <text evidence="3">Belongs to the CSN2 family.</text>
</comment>
<keyword evidence="6" id="KW-0963">Cytoplasm</keyword>
<dbReference type="InterPro" id="IPR036390">
    <property type="entry name" value="WH_DNA-bd_sf"/>
</dbReference>
<evidence type="ECO:0000259" key="10">
    <source>
        <dbReference type="PROSITE" id="PS50250"/>
    </source>
</evidence>
<evidence type="ECO:0000313" key="11">
    <source>
        <dbReference type="EMBL" id="KAK3944033.1"/>
    </source>
</evidence>
<dbReference type="PANTHER" id="PTHR10678">
    <property type="entry name" value="26S PROTEASOME NON-ATPASE REGULATORY SUBUNIT 11/COP9 SIGNALOSOME COMPLEX SUBUNIT 2"/>
    <property type="match status" value="1"/>
</dbReference>
<evidence type="ECO:0000313" key="12">
    <source>
        <dbReference type="Proteomes" id="UP001303473"/>
    </source>
</evidence>
<dbReference type="Gene3D" id="1.25.40.570">
    <property type="match status" value="1"/>
</dbReference>
<feature type="domain" description="PCI" evidence="10">
    <location>
        <begin position="258"/>
        <end position="426"/>
    </location>
</feature>
<evidence type="ECO:0000256" key="8">
    <source>
        <dbReference type="ARBA" id="ARBA00023242"/>
    </source>
</evidence>
<dbReference type="Proteomes" id="UP001303473">
    <property type="component" value="Unassembled WGS sequence"/>
</dbReference>
<dbReference type="EMBL" id="MU853762">
    <property type="protein sequence ID" value="KAK3944033.1"/>
    <property type="molecule type" value="Genomic_DNA"/>
</dbReference>
<dbReference type="FunFam" id="1.25.40.570:FF:000006">
    <property type="entry name" value="COP9 signalosome complex subunit 2"/>
    <property type="match status" value="1"/>
</dbReference>
<dbReference type="SUPFAM" id="SSF46785">
    <property type="entry name" value="Winged helix' DNA-binding domain"/>
    <property type="match status" value="1"/>
</dbReference>
<feature type="compositionally biased region" description="Acidic residues" evidence="9">
    <location>
        <begin position="18"/>
        <end position="35"/>
    </location>
</feature>
<comment type="subcellular location">
    <subcellularLocation>
        <location evidence="2">Cytoplasm</location>
    </subcellularLocation>
    <subcellularLocation>
        <location evidence="1">Nucleus</location>
    </subcellularLocation>
</comment>
<dbReference type="PROSITE" id="PS50250">
    <property type="entry name" value="PCI"/>
    <property type="match status" value="1"/>
</dbReference>
<evidence type="ECO:0000256" key="5">
    <source>
        <dbReference type="ARBA" id="ARBA00014879"/>
    </source>
</evidence>
<dbReference type="InterPro" id="IPR000717">
    <property type="entry name" value="PCI_dom"/>
</dbReference>
<proteinExistence type="inferred from homology"/>
<keyword evidence="7" id="KW-0736">Signalosome</keyword>